<feature type="transmembrane region" description="Helical" evidence="1">
    <location>
        <begin position="167"/>
        <end position="188"/>
    </location>
</feature>
<feature type="transmembrane region" description="Helical" evidence="1">
    <location>
        <begin position="6"/>
        <end position="28"/>
    </location>
</feature>
<feature type="transmembrane region" description="Helical" evidence="1">
    <location>
        <begin position="75"/>
        <end position="94"/>
    </location>
</feature>
<comment type="caution">
    <text evidence="2">The sequence shown here is derived from an EMBL/GenBank/DDBJ whole genome shotgun (WGS) entry which is preliminary data.</text>
</comment>
<protein>
    <submittedName>
        <fullName evidence="2">DUF2306 domain-containing protein</fullName>
    </submittedName>
</protein>
<feature type="transmembrane region" description="Helical" evidence="1">
    <location>
        <begin position="40"/>
        <end position="63"/>
    </location>
</feature>
<keyword evidence="1" id="KW-1133">Transmembrane helix</keyword>
<keyword evidence="1" id="KW-0472">Membrane</keyword>
<dbReference type="EMBL" id="JBHLVO010000002">
    <property type="protein sequence ID" value="MFC0270539.1"/>
    <property type="molecule type" value="Genomic_DNA"/>
</dbReference>
<keyword evidence="3" id="KW-1185">Reference proteome</keyword>
<sequence length="237" mass="26995">MEFLFNILKIVHIFGGFLALFVFWIPIVTKKGGRVHRISGWLYVGGMVTVAISAFYMGIYRIFLDPSTSSEDVSFSWFLIFIAILSSAAAYYGIRVLRFKKRKTRHRHALDLGYPLLLVFSGICMSVYGFLSDFPLLLWFPIVGILLGISQLFYWIQAPKKKMHWWFEHLAGMLACCISTITAFTVFGAPRLLGLESVSIIIWFLPTILITPLIIGLSIYYSKKFSGSNKTNVTHKK</sequence>
<feature type="transmembrane region" description="Helical" evidence="1">
    <location>
        <begin position="114"/>
        <end position="131"/>
    </location>
</feature>
<keyword evidence="1" id="KW-0812">Transmembrane</keyword>
<dbReference type="Proteomes" id="UP001589854">
    <property type="component" value="Unassembled WGS sequence"/>
</dbReference>
<evidence type="ECO:0000313" key="2">
    <source>
        <dbReference type="EMBL" id="MFC0270539.1"/>
    </source>
</evidence>
<proteinExistence type="predicted"/>
<evidence type="ECO:0000256" key="1">
    <source>
        <dbReference type="SAM" id="Phobius"/>
    </source>
</evidence>
<reference evidence="2 3" key="1">
    <citation type="submission" date="2024-09" db="EMBL/GenBank/DDBJ databases">
        <authorList>
            <person name="Sun Q."/>
            <person name="Mori K."/>
        </authorList>
    </citation>
    <scope>NUCLEOTIDE SEQUENCE [LARGE SCALE GENOMIC DNA]</scope>
    <source>
        <strain evidence="2 3">CCM 7228</strain>
    </source>
</reference>
<evidence type="ECO:0000313" key="3">
    <source>
        <dbReference type="Proteomes" id="UP001589854"/>
    </source>
</evidence>
<organism evidence="2 3">
    <name type="scientific">Metabacillus herbersteinensis</name>
    <dbReference type="NCBI Taxonomy" id="283816"/>
    <lineage>
        <taxon>Bacteria</taxon>
        <taxon>Bacillati</taxon>
        <taxon>Bacillota</taxon>
        <taxon>Bacilli</taxon>
        <taxon>Bacillales</taxon>
        <taxon>Bacillaceae</taxon>
        <taxon>Metabacillus</taxon>
    </lineage>
</organism>
<feature type="transmembrane region" description="Helical" evidence="1">
    <location>
        <begin position="200"/>
        <end position="221"/>
    </location>
</feature>
<feature type="transmembrane region" description="Helical" evidence="1">
    <location>
        <begin position="137"/>
        <end position="155"/>
    </location>
</feature>
<dbReference type="RefSeq" id="WP_378930616.1">
    <property type="nucleotide sequence ID" value="NZ_JBHLVO010000002.1"/>
</dbReference>
<gene>
    <name evidence="2" type="ORF">ACFFIX_03595</name>
</gene>
<name>A0ABV6GAF0_9BACI</name>
<accession>A0ABV6GAF0</accession>